<evidence type="ECO:0000256" key="13">
    <source>
        <dbReference type="SAM" id="MobiDB-lite"/>
    </source>
</evidence>
<dbReference type="GO" id="GO:0019706">
    <property type="term" value="F:protein-cysteine S-palmitoyltransferase activity"/>
    <property type="evidence" value="ECO:0007669"/>
    <property type="project" value="UniProtKB-UniRule"/>
</dbReference>
<dbReference type="OrthoDB" id="331948at2759"/>
<comment type="catalytic activity">
    <reaction evidence="10 11 12">
        <text>L-cysteinyl-[protein] + hexadecanoyl-CoA = S-hexadecanoyl-L-cysteinyl-[protein] + CoA</text>
        <dbReference type="Rhea" id="RHEA:36683"/>
        <dbReference type="Rhea" id="RHEA-COMP:10131"/>
        <dbReference type="Rhea" id="RHEA-COMP:11032"/>
        <dbReference type="ChEBI" id="CHEBI:29950"/>
        <dbReference type="ChEBI" id="CHEBI:57287"/>
        <dbReference type="ChEBI" id="CHEBI:57379"/>
        <dbReference type="ChEBI" id="CHEBI:74151"/>
        <dbReference type="EC" id="2.3.1.225"/>
    </reaction>
</comment>
<feature type="compositionally biased region" description="Basic and acidic residues" evidence="13">
    <location>
        <begin position="324"/>
        <end position="336"/>
    </location>
</feature>
<dbReference type="InterPro" id="IPR033682">
    <property type="entry name" value="PFA4"/>
</dbReference>
<feature type="region of interest" description="Disordered" evidence="13">
    <location>
        <begin position="314"/>
        <end position="336"/>
    </location>
</feature>
<accession>A0A2C5XZN1</accession>
<comment type="function">
    <text evidence="11">Mediates the reversible addition of palmitate to target proteins, thereby regulating their membrane association and biological function.</text>
</comment>
<evidence type="ECO:0000313" key="16">
    <source>
        <dbReference type="Proteomes" id="UP000226192"/>
    </source>
</evidence>
<feature type="active site" description="S-palmitoyl cysteine intermediate" evidence="11">
    <location>
        <position position="120"/>
    </location>
</feature>
<keyword evidence="16" id="KW-1185">Reference proteome</keyword>
<dbReference type="GO" id="GO:0005789">
    <property type="term" value="C:endoplasmic reticulum membrane"/>
    <property type="evidence" value="ECO:0007669"/>
    <property type="project" value="UniProtKB-SubCell"/>
</dbReference>
<dbReference type="HAMAP" id="MF_03199">
    <property type="entry name" value="DHHC_PAT_PFA4"/>
    <property type="match status" value="1"/>
</dbReference>
<proteinExistence type="inferred from homology"/>
<evidence type="ECO:0000313" key="15">
    <source>
        <dbReference type="EMBL" id="PHH60184.1"/>
    </source>
</evidence>
<sequence length="444" mass="50776">MAGLNDAPLISRLAVPAVCLLIAFLGYFSQYLLHDDDLDPGPPSRSETLYFNVLLLCVWYTYSRAVLVGPGRLATDAHNGDKMARHPQQRWCLKCQAPKPPRAHHCRFCRRCVPKMDHHCPWTANCVSMTTFPHFVRFIVYANLALWTLARLLWKRFWALWLSRHMPAYLGPSLSALISLSLTSIVCFVTTMALGIMLVTTIRTWVLNCTMIEGWESDRHEAVLDRANGRDWWHLTGPDGKQVRFERVEFPYDIGFFANMAQAMGSSNPLLWLFPFAGNPLVGANQRGLGWEWEENGFNPNEGMWPPPDPEKMYRGGGAWPPTRNDRDSEVLDDKLGPEERKRAFQLRQEQDVRRRNILMAELEEVDDYDMMDMNETPRHQSLGWTNSDGERLGDYGVDEDMQDADAQAIYGDTGANDDNDQDNVPLGELLRRRAVLKRDDDDG</sequence>
<keyword evidence="8 11" id="KW-0449">Lipoprotein</keyword>
<evidence type="ECO:0000256" key="5">
    <source>
        <dbReference type="ARBA" id="ARBA00022989"/>
    </source>
</evidence>
<keyword evidence="2 11" id="KW-0808">Transferase</keyword>
<comment type="domain">
    <text evidence="11 12">The DHHC domain is required for palmitoyltransferase activity.</text>
</comment>
<comment type="similarity">
    <text evidence="11">Belongs to the DHHC palmitoyltransferase family. PFA4 subfamily.</text>
</comment>
<dbReference type="STRING" id="1399860.A0A2C5XZN1"/>
<evidence type="ECO:0000256" key="8">
    <source>
        <dbReference type="ARBA" id="ARBA00023288"/>
    </source>
</evidence>
<reference evidence="15 16" key="1">
    <citation type="submission" date="2017-06" db="EMBL/GenBank/DDBJ databases">
        <title>Ant-infecting Ophiocordyceps genomes reveal a high diversity of potential behavioral manipulation genes and a possible major role for enterotoxins.</title>
        <authorList>
            <person name="De Bekker C."/>
            <person name="Evans H.C."/>
            <person name="Brachmann A."/>
            <person name="Hughes D.P."/>
        </authorList>
    </citation>
    <scope>NUCLEOTIDE SEQUENCE [LARGE SCALE GENOMIC DNA]</scope>
    <source>
        <strain evidence="15 16">Map64</strain>
    </source>
</reference>
<dbReference type="AlphaFoldDB" id="A0A2C5XZN1"/>
<keyword evidence="6 11" id="KW-0472">Membrane</keyword>
<keyword evidence="5 11" id="KW-1133">Transmembrane helix</keyword>
<evidence type="ECO:0000256" key="12">
    <source>
        <dbReference type="RuleBase" id="RU079119"/>
    </source>
</evidence>
<dbReference type="EMBL" id="NJET01000159">
    <property type="protein sequence ID" value="PHH60184.1"/>
    <property type="molecule type" value="Genomic_DNA"/>
</dbReference>
<dbReference type="InterPro" id="IPR039859">
    <property type="entry name" value="PFA4/ZDH16/20/ERF2-like"/>
</dbReference>
<evidence type="ECO:0000256" key="3">
    <source>
        <dbReference type="ARBA" id="ARBA00022692"/>
    </source>
</evidence>
<evidence type="ECO:0000256" key="10">
    <source>
        <dbReference type="ARBA" id="ARBA00048048"/>
    </source>
</evidence>
<evidence type="ECO:0000256" key="9">
    <source>
        <dbReference type="ARBA" id="ARBA00023315"/>
    </source>
</evidence>
<evidence type="ECO:0000256" key="2">
    <source>
        <dbReference type="ARBA" id="ARBA00022679"/>
    </source>
</evidence>
<evidence type="ECO:0000256" key="1">
    <source>
        <dbReference type="ARBA" id="ARBA00004141"/>
    </source>
</evidence>
<feature type="transmembrane region" description="Helical" evidence="11 12">
    <location>
        <begin position="49"/>
        <end position="67"/>
    </location>
</feature>
<evidence type="ECO:0000256" key="4">
    <source>
        <dbReference type="ARBA" id="ARBA00022824"/>
    </source>
</evidence>
<keyword evidence="4 11" id="KW-0256">Endoplasmic reticulum</keyword>
<keyword evidence="7 11" id="KW-0564">Palmitate</keyword>
<evidence type="ECO:0000256" key="11">
    <source>
        <dbReference type="HAMAP-Rule" id="MF_03199"/>
    </source>
</evidence>
<dbReference type="EC" id="2.3.1.225" evidence="11"/>
<comment type="caution">
    <text evidence="15">The sequence shown here is derived from an EMBL/GenBank/DDBJ whole genome shotgun (WGS) entry which is preliminary data.</text>
</comment>
<feature type="transmembrane region" description="Helical" evidence="11 12">
    <location>
        <begin position="135"/>
        <end position="154"/>
    </location>
</feature>
<dbReference type="Proteomes" id="UP000226192">
    <property type="component" value="Unassembled WGS sequence"/>
</dbReference>
<dbReference type="InterPro" id="IPR001594">
    <property type="entry name" value="Palmitoyltrfase_DHHC"/>
</dbReference>
<evidence type="ECO:0000259" key="14">
    <source>
        <dbReference type="Pfam" id="PF01529"/>
    </source>
</evidence>
<evidence type="ECO:0000256" key="7">
    <source>
        <dbReference type="ARBA" id="ARBA00023139"/>
    </source>
</evidence>
<name>A0A2C5XZN1_9HYPO</name>
<keyword evidence="9 11" id="KW-0012">Acyltransferase</keyword>
<dbReference type="PROSITE" id="PS50216">
    <property type="entry name" value="DHHC"/>
    <property type="match status" value="1"/>
</dbReference>
<dbReference type="Pfam" id="PF01529">
    <property type="entry name" value="DHHC"/>
    <property type="match status" value="1"/>
</dbReference>
<dbReference type="PANTHER" id="PTHR12246">
    <property type="entry name" value="PALMITOYLTRANSFERASE ZDHHC16"/>
    <property type="match status" value="1"/>
</dbReference>
<comment type="subcellular location">
    <subcellularLocation>
        <location evidence="11">Endoplasmic reticulum membrane</location>
        <topology evidence="11">Multi-pass membrane protein</topology>
    </subcellularLocation>
    <subcellularLocation>
        <location evidence="1">Membrane</location>
        <topology evidence="1">Multi-pass membrane protein</topology>
    </subcellularLocation>
</comment>
<organism evidence="15 16">
    <name type="scientific">Ophiocordyceps australis</name>
    <dbReference type="NCBI Taxonomy" id="1399860"/>
    <lineage>
        <taxon>Eukaryota</taxon>
        <taxon>Fungi</taxon>
        <taxon>Dikarya</taxon>
        <taxon>Ascomycota</taxon>
        <taxon>Pezizomycotina</taxon>
        <taxon>Sordariomycetes</taxon>
        <taxon>Hypocreomycetidae</taxon>
        <taxon>Hypocreales</taxon>
        <taxon>Ophiocordycipitaceae</taxon>
        <taxon>Ophiocordyceps</taxon>
    </lineage>
</organism>
<feature type="region of interest" description="Disordered" evidence="13">
    <location>
        <begin position="378"/>
        <end position="429"/>
    </location>
</feature>
<feature type="transmembrane region" description="Helical" evidence="11 12">
    <location>
        <begin position="174"/>
        <end position="199"/>
    </location>
</feature>
<evidence type="ECO:0000256" key="6">
    <source>
        <dbReference type="ARBA" id="ARBA00023136"/>
    </source>
</evidence>
<protein>
    <recommendedName>
        <fullName evidence="11">Palmitoyltransferase PFA4</fullName>
        <ecNumber evidence="11">2.3.1.225</ecNumber>
    </recommendedName>
    <alternativeName>
        <fullName evidence="11">Protein S-acyltransferase</fullName>
        <shortName evidence="11">PAT</shortName>
    </alternativeName>
    <alternativeName>
        <fullName evidence="11">Protein fatty acyltransferase 4</fullName>
    </alternativeName>
</protein>
<gene>
    <name evidence="11" type="primary">PFA4</name>
    <name evidence="15" type="ORF">CDD81_1964</name>
</gene>
<feature type="domain" description="Palmitoyltransferase DHHC" evidence="14">
    <location>
        <begin position="87"/>
        <end position="216"/>
    </location>
</feature>
<feature type="transmembrane region" description="Helical" evidence="11 12">
    <location>
        <begin position="9"/>
        <end position="29"/>
    </location>
</feature>
<keyword evidence="3 11" id="KW-0812">Transmembrane</keyword>